<evidence type="ECO:0000256" key="3">
    <source>
        <dbReference type="HAMAP-Rule" id="MF_00600"/>
    </source>
</evidence>
<dbReference type="Proteomes" id="UP000177419">
    <property type="component" value="Unassembled WGS sequence"/>
</dbReference>
<keyword evidence="2 3" id="KW-0143">Chaperone</keyword>
<feature type="binding site" evidence="3">
    <location>
        <position position="50"/>
    </location>
    <ligand>
        <name>ATP</name>
        <dbReference type="ChEBI" id="CHEBI:30616"/>
    </ligand>
</feature>
<dbReference type="GO" id="GO:0051082">
    <property type="term" value="F:unfolded protein binding"/>
    <property type="evidence" value="ECO:0007669"/>
    <property type="project" value="UniProtKB-UniRule"/>
</dbReference>
<reference evidence="7 8" key="1">
    <citation type="journal article" date="2016" name="Nat. Commun.">
        <title>Thousands of microbial genomes shed light on interconnected biogeochemical processes in an aquifer system.</title>
        <authorList>
            <person name="Anantharaman K."/>
            <person name="Brown C.T."/>
            <person name="Hug L.A."/>
            <person name="Sharon I."/>
            <person name="Castelle C.J."/>
            <person name="Probst A.J."/>
            <person name="Thomas B.C."/>
            <person name="Singh A."/>
            <person name="Wilkins M.J."/>
            <person name="Karaoz U."/>
            <person name="Brodie E.L."/>
            <person name="Williams K.H."/>
            <person name="Hubbard S.S."/>
            <person name="Banfield J.F."/>
        </authorList>
    </citation>
    <scope>NUCLEOTIDE SEQUENCE [LARGE SCALE GENOMIC DNA]</scope>
</reference>
<keyword evidence="3" id="KW-0067">ATP-binding</keyword>
<dbReference type="GO" id="GO:0005737">
    <property type="term" value="C:cytoplasm"/>
    <property type="evidence" value="ECO:0007669"/>
    <property type="project" value="UniProtKB-SubCell"/>
</dbReference>
<dbReference type="Gene3D" id="3.50.7.10">
    <property type="entry name" value="GroEL"/>
    <property type="match status" value="1"/>
</dbReference>
<dbReference type="GO" id="GO:0005524">
    <property type="term" value="F:ATP binding"/>
    <property type="evidence" value="ECO:0007669"/>
    <property type="project" value="UniProtKB-UniRule"/>
</dbReference>
<feature type="region of interest" description="Disordered" evidence="6">
    <location>
        <begin position="548"/>
        <end position="567"/>
    </location>
</feature>
<dbReference type="Gene3D" id="3.30.260.10">
    <property type="entry name" value="TCP-1-like chaperonin intermediate domain"/>
    <property type="match status" value="1"/>
</dbReference>
<comment type="function">
    <text evidence="3 5">Together with its co-chaperonin GroES, plays an essential role in assisting protein folding. The GroEL-GroES system forms a nano-cage that allows encapsulation of the non-native substrate proteins and provides a physical environment optimized to promote and accelerate protein folding.</text>
</comment>
<dbReference type="NCBIfam" id="NF000592">
    <property type="entry name" value="PRK00013.1"/>
    <property type="match status" value="1"/>
</dbReference>
<proteinExistence type="inferred from homology"/>
<comment type="subcellular location">
    <subcellularLocation>
        <location evidence="3">Cytoplasm</location>
    </subcellularLocation>
</comment>
<organism evidence="7 8">
    <name type="scientific">Candidatus Yanofskybacteria bacterium RIFCSPHIGHO2_01_FULL_44_22</name>
    <dbReference type="NCBI Taxonomy" id="1802669"/>
    <lineage>
        <taxon>Bacteria</taxon>
        <taxon>Candidatus Yanofskyibacteriota</taxon>
    </lineage>
</organism>
<accession>A0A1F8ETN5</accession>
<dbReference type="GO" id="GO:0140662">
    <property type="term" value="F:ATP-dependent protein folding chaperone"/>
    <property type="evidence" value="ECO:0007669"/>
    <property type="project" value="InterPro"/>
</dbReference>
<comment type="similarity">
    <text evidence="1 3 4">Belongs to the chaperonin (HSP60) family.</text>
</comment>
<dbReference type="EC" id="5.6.1.7" evidence="3"/>
<keyword evidence="3" id="KW-0963">Cytoplasm</keyword>
<protein>
    <recommendedName>
        <fullName evidence="3">Chaperonin GroEL</fullName>
        <ecNumber evidence="3">5.6.1.7</ecNumber>
    </recommendedName>
    <alternativeName>
        <fullName evidence="3">60 kDa chaperonin</fullName>
    </alternativeName>
    <alternativeName>
        <fullName evidence="3">Chaperonin-60</fullName>
        <shortName evidence="3">Cpn60</shortName>
    </alternativeName>
</protein>
<feature type="binding site" evidence="3">
    <location>
        <begin position="29"/>
        <end position="32"/>
    </location>
    <ligand>
        <name>ATP</name>
        <dbReference type="ChEBI" id="CHEBI:30616"/>
    </ligand>
</feature>
<dbReference type="PRINTS" id="PR00298">
    <property type="entry name" value="CHAPERONIN60"/>
</dbReference>
<dbReference type="SUPFAM" id="SSF54849">
    <property type="entry name" value="GroEL-intermediate domain like"/>
    <property type="match status" value="1"/>
</dbReference>
<dbReference type="Pfam" id="PF00118">
    <property type="entry name" value="Cpn60_TCP1"/>
    <property type="match status" value="1"/>
</dbReference>
<keyword evidence="3" id="KW-0413">Isomerase</keyword>
<dbReference type="SUPFAM" id="SSF48592">
    <property type="entry name" value="GroEL equatorial domain-like"/>
    <property type="match status" value="1"/>
</dbReference>
<evidence type="ECO:0000256" key="4">
    <source>
        <dbReference type="RuleBase" id="RU000418"/>
    </source>
</evidence>
<name>A0A1F8ETN5_9BACT</name>
<dbReference type="Gene3D" id="1.10.560.10">
    <property type="entry name" value="GroEL-like equatorial domain"/>
    <property type="match status" value="1"/>
</dbReference>
<dbReference type="NCBIfam" id="TIGR02348">
    <property type="entry name" value="GroEL"/>
    <property type="match status" value="1"/>
</dbReference>
<dbReference type="InterPro" id="IPR002423">
    <property type="entry name" value="Cpn60/GroEL/TCP-1"/>
</dbReference>
<evidence type="ECO:0000313" key="8">
    <source>
        <dbReference type="Proteomes" id="UP000177419"/>
    </source>
</evidence>
<dbReference type="InterPro" id="IPR001844">
    <property type="entry name" value="Cpn60/GroEL"/>
</dbReference>
<dbReference type="AlphaFoldDB" id="A0A1F8ETN5"/>
<feature type="binding site" evidence="3">
    <location>
        <position position="516"/>
    </location>
    <ligand>
        <name>ATP</name>
        <dbReference type="ChEBI" id="CHEBI:30616"/>
    </ligand>
</feature>
<dbReference type="EMBL" id="MGJJ01000026">
    <property type="protein sequence ID" value="OGN04235.1"/>
    <property type="molecule type" value="Genomic_DNA"/>
</dbReference>
<dbReference type="NCBIfam" id="NF009488">
    <property type="entry name" value="PRK12850.1"/>
    <property type="match status" value="1"/>
</dbReference>
<dbReference type="InterPro" id="IPR027409">
    <property type="entry name" value="GroEL-like_apical_dom_sf"/>
</dbReference>
<dbReference type="NCBIfam" id="NF009487">
    <property type="entry name" value="PRK12849.1"/>
    <property type="match status" value="1"/>
</dbReference>
<dbReference type="FunFam" id="3.50.7.10:FF:000001">
    <property type="entry name" value="60 kDa chaperonin"/>
    <property type="match status" value="1"/>
</dbReference>
<comment type="caution">
    <text evidence="7">The sequence shown here is derived from an EMBL/GenBank/DDBJ whole genome shotgun (WGS) entry which is preliminary data.</text>
</comment>
<dbReference type="STRING" id="1802669.A2746_01435"/>
<dbReference type="CDD" id="cd03344">
    <property type="entry name" value="GroEL"/>
    <property type="match status" value="1"/>
</dbReference>
<feature type="binding site" evidence="3">
    <location>
        <position position="413"/>
    </location>
    <ligand>
        <name>ATP</name>
        <dbReference type="ChEBI" id="CHEBI:30616"/>
    </ligand>
</feature>
<sequence>MAKQISYKEDAREALKRGVDKLANAVKVTLGPKGRNVVLDKGFGSPTITKDGVTVAKDIELKDKLENIGAELIKEVASKTNDVAGDGTTTAIILAQALVSEGFSAVNSGANPIFLKEGMENGLKKVLKVLEKNSRKITDKNIKEVASISANDPVLGELIADVFKQVGKDGVVTVEESQSTEMAKELVEGLQFDRGYVSVYMVTNAERMETVHDDPYILITDRKISSIQDIVPLLEKLSRAGKRALVIIAEDVDGDALATLVVNKLRGTFNSLAVKAPGFGDRKKEMLEDIAVVTGGQVISEEKGMKLEGIELGMLGQARRLIATKDTTTIIGGKGKKPDIDKRISQLKNQIAKVTSDFDKEKLQERLAKLSGGVAVIKVGALTETELKEKKFRVEDAVNATRAALEEGIVAGGGIALFDALKTLCVTTEINKAKSTAKRLQEEHQVTVMKDIGDIAKGEGIIKSVLEKPLRTIVANAGYNSNEIVNKLFSQLNELGFGFDARRGEYANMFQEGIIDPLKVVKTALINAVSVASLILTTEAVVTDLPEEKESKMPMGGGGGMPGMGDY</sequence>
<dbReference type="SUPFAM" id="SSF52029">
    <property type="entry name" value="GroEL apical domain-like"/>
    <property type="match status" value="1"/>
</dbReference>
<evidence type="ECO:0000256" key="5">
    <source>
        <dbReference type="RuleBase" id="RU000419"/>
    </source>
</evidence>
<dbReference type="GO" id="GO:0016853">
    <property type="term" value="F:isomerase activity"/>
    <property type="evidence" value="ECO:0007669"/>
    <property type="project" value="UniProtKB-KW"/>
</dbReference>
<comment type="subunit">
    <text evidence="3 5">Forms a cylinder of 14 subunits composed of two heptameric rings stacked back-to-back. Interacts with the co-chaperonin GroES.</text>
</comment>
<dbReference type="GO" id="GO:0042026">
    <property type="term" value="P:protein refolding"/>
    <property type="evidence" value="ECO:0007669"/>
    <property type="project" value="UniProtKB-UniRule"/>
</dbReference>
<dbReference type="InterPro" id="IPR027410">
    <property type="entry name" value="TCP-1-like_intermed_sf"/>
</dbReference>
<keyword evidence="3" id="KW-0547">Nucleotide-binding</keyword>
<dbReference type="PANTHER" id="PTHR45633">
    <property type="entry name" value="60 KDA HEAT SHOCK PROTEIN, MITOCHONDRIAL"/>
    <property type="match status" value="1"/>
</dbReference>
<evidence type="ECO:0000256" key="2">
    <source>
        <dbReference type="ARBA" id="ARBA00023186"/>
    </source>
</evidence>
<dbReference type="HAMAP" id="MF_00600">
    <property type="entry name" value="CH60"/>
    <property type="match status" value="1"/>
</dbReference>
<gene>
    <name evidence="3" type="primary">groEL</name>
    <name evidence="3" type="synonym">groL</name>
    <name evidence="7" type="ORF">A2746_01435</name>
</gene>
<dbReference type="NCBIfam" id="NF009489">
    <property type="entry name" value="PRK12851.1"/>
    <property type="match status" value="1"/>
</dbReference>
<dbReference type="InterPro" id="IPR027413">
    <property type="entry name" value="GROEL-like_equatorial_sf"/>
</dbReference>
<feature type="binding site" evidence="3">
    <location>
        <begin position="86"/>
        <end position="90"/>
    </location>
    <ligand>
        <name>ATP</name>
        <dbReference type="ChEBI" id="CHEBI:30616"/>
    </ligand>
</feature>
<evidence type="ECO:0000256" key="1">
    <source>
        <dbReference type="ARBA" id="ARBA00006607"/>
    </source>
</evidence>
<evidence type="ECO:0000313" key="7">
    <source>
        <dbReference type="EMBL" id="OGN04235.1"/>
    </source>
</evidence>
<feature type="compositionally biased region" description="Gly residues" evidence="6">
    <location>
        <begin position="555"/>
        <end position="567"/>
    </location>
</feature>
<evidence type="ECO:0000256" key="6">
    <source>
        <dbReference type="SAM" id="MobiDB-lite"/>
    </source>
</evidence>
<comment type="caution">
    <text evidence="3">Lacks conserved residue(s) required for the propagation of feature annotation.</text>
</comment>